<keyword evidence="2" id="KW-1185">Reference proteome</keyword>
<sequence length="126" mass="14989">MYELFFEENPYLNEDSKKIHFFSNGKSWNFGLNNSNNGLNIIFKVAKEGLRPLVPFENRNELSQWADIYLFNNYTNLSDEQKKQILDGVELFVSLMEKCWSQDPSGRPKFSEIFNDLKKIKKYFQQ</sequence>
<dbReference type="OrthoDB" id="4062651at2759"/>
<accession>D2W302</accession>
<organism evidence="2">
    <name type="scientific">Naegleria gruberi</name>
    <name type="common">Amoeba</name>
    <dbReference type="NCBI Taxonomy" id="5762"/>
    <lineage>
        <taxon>Eukaryota</taxon>
        <taxon>Discoba</taxon>
        <taxon>Heterolobosea</taxon>
        <taxon>Tetramitia</taxon>
        <taxon>Eutetramitia</taxon>
        <taxon>Vahlkampfiidae</taxon>
        <taxon>Naegleria</taxon>
    </lineage>
</organism>
<protein>
    <submittedName>
        <fullName evidence="1">Predicted protein</fullName>
    </submittedName>
</protein>
<proteinExistence type="predicted"/>
<dbReference type="InterPro" id="IPR011009">
    <property type="entry name" value="Kinase-like_dom_sf"/>
</dbReference>
<dbReference type="KEGG" id="ngr:NAEGRDRAFT_75772"/>
<name>D2W302_NAEGR</name>
<evidence type="ECO:0000313" key="1">
    <source>
        <dbReference type="EMBL" id="EFC36527.1"/>
    </source>
</evidence>
<dbReference type="RefSeq" id="XP_002669271.1">
    <property type="nucleotide sequence ID" value="XM_002669225.1"/>
</dbReference>
<dbReference type="EMBL" id="GG738929">
    <property type="protein sequence ID" value="EFC36527.1"/>
    <property type="molecule type" value="Genomic_DNA"/>
</dbReference>
<dbReference type="InParanoid" id="D2W302"/>
<dbReference type="Gene3D" id="1.10.510.10">
    <property type="entry name" value="Transferase(Phosphotransferase) domain 1"/>
    <property type="match status" value="1"/>
</dbReference>
<reference evidence="1 2" key="1">
    <citation type="journal article" date="2010" name="Cell">
        <title>The genome of Naegleria gruberi illuminates early eukaryotic versatility.</title>
        <authorList>
            <person name="Fritz-Laylin L.K."/>
            <person name="Prochnik S.E."/>
            <person name="Ginger M.L."/>
            <person name="Dacks J.B."/>
            <person name="Carpenter M.L."/>
            <person name="Field M.C."/>
            <person name="Kuo A."/>
            <person name="Paredez A."/>
            <person name="Chapman J."/>
            <person name="Pham J."/>
            <person name="Shu S."/>
            <person name="Neupane R."/>
            <person name="Cipriano M."/>
            <person name="Mancuso J."/>
            <person name="Tu H."/>
            <person name="Salamov A."/>
            <person name="Lindquist E."/>
            <person name="Shapiro H."/>
            <person name="Lucas S."/>
            <person name="Grigoriev I.V."/>
            <person name="Cande W.Z."/>
            <person name="Fulton C."/>
            <person name="Rokhsar D.S."/>
            <person name="Dawson S.C."/>
        </authorList>
    </citation>
    <scope>NUCLEOTIDE SEQUENCE [LARGE SCALE GENOMIC DNA]</scope>
    <source>
        <strain evidence="1 2">NEG-M</strain>
    </source>
</reference>
<dbReference type="GeneID" id="8862720"/>
<gene>
    <name evidence="1" type="ORF">NAEGRDRAFT_75772</name>
</gene>
<evidence type="ECO:0000313" key="2">
    <source>
        <dbReference type="Proteomes" id="UP000006671"/>
    </source>
</evidence>
<dbReference type="SUPFAM" id="SSF56112">
    <property type="entry name" value="Protein kinase-like (PK-like)"/>
    <property type="match status" value="1"/>
</dbReference>
<dbReference type="VEuPathDB" id="AmoebaDB:NAEGRDRAFT_75772"/>
<dbReference type="AlphaFoldDB" id="D2W302"/>
<dbReference type="Proteomes" id="UP000006671">
    <property type="component" value="Unassembled WGS sequence"/>
</dbReference>